<reference evidence="1" key="2">
    <citation type="submission" date="2021-04" db="EMBL/GenBank/DDBJ databases">
        <authorList>
            <person name="Gilroy R."/>
        </authorList>
    </citation>
    <scope>NUCLEOTIDE SEQUENCE</scope>
    <source>
        <strain evidence="1">G3-2149</strain>
    </source>
</reference>
<proteinExistence type="predicted"/>
<organism evidence="1 2">
    <name type="scientific">Candidatus Paraprevotella stercoravium</name>
    <dbReference type="NCBI Taxonomy" id="2838725"/>
    <lineage>
        <taxon>Bacteria</taxon>
        <taxon>Pseudomonadati</taxon>
        <taxon>Bacteroidota</taxon>
        <taxon>Bacteroidia</taxon>
        <taxon>Bacteroidales</taxon>
        <taxon>Prevotellaceae</taxon>
        <taxon>Paraprevotella</taxon>
    </lineage>
</organism>
<dbReference type="Proteomes" id="UP000823865">
    <property type="component" value="Unassembled WGS sequence"/>
</dbReference>
<protein>
    <submittedName>
        <fullName evidence="1">Uncharacterized protein</fullName>
    </submittedName>
</protein>
<reference evidence="1" key="1">
    <citation type="journal article" date="2021" name="PeerJ">
        <title>Extensive microbial diversity within the chicken gut microbiome revealed by metagenomics and culture.</title>
        <authorList>
            <person name="Gilroy R."/>
            <person name="Ravi A."/>
            <person name="Getino M."/>
            <person name="Pursley I."/>
            <person name="Horton D.L."/>
            <person name="Alikhan N.F."/>
            <person name="Baker D."/>
            <person name="Gharbi K."/>
            <person name="Hall N."/>
            <person name="Watson M."/>
            <person name="Adriaenssens E.M."/>
            <person name="Foster-Nyarko E."/>
            <person name="Jarju S."/>
            <person name="Secka A."/>
            <person name="Antonio M."/>
            <person name="Oren A."/>
            <person name="Chaudhuri R.R."/>
            <person name="La Ragione R."/>
            <person name="Hildebrand F."/>
            <person name="Pallen M.J."/>
        </authorList>
    </citation>
    <scope>NUCLEOTIDE SEQUENCE</scope>
    <source>
        <strain evidence="1">G3-2149</strain>
    </source>
</reference>
<dbReference type="EMBL" id="JAHLFU010000090">
    <property type="protein sequence ID" value="MBU3853124.1"/>
    <property type="molecule type" value="Genomic_DNA"/>
</dbReference>
<feature type="non-terminal residue" evidence="1">
    <location>
        <position position="1"/>
    </location>
</feature>
<name>A0A9E2L6P7_9BACT</name>
<gene>
    <name evidence="1" type="ORF">H9789_04795</name>
</gene>
<sequence length="157" mass="17678">REGVHPEVFAGAVLLLPVLDLFRGKISARALEELDNLWTLDRKISDILTDQGVSGHETGHAFYTLKVLLPFLGKRLSAETVFTGLFRSDAIREIMQVHDWDGETWFTKEAAEHMLRLLFAGWSVWGGHALRPGSLENLCFRILSASEYKMRNLPVSG</sequence>
<accession>A0A9E2L6P7</accession>
<evidence type="ECO:0000313" key="1">
    <source>
        <dbReference type="EMBL" id="MBU3853124.1"/>
    </source>
</evidence>
<comment type="caution">
    <text evidence="1">The sequence shown here is derived from an EMBL/GenBank/DDBJ whole genome shotgun (WGS) entry which is preliminary data.</text>
</comment>
<dbReference type="AlphaFoldDB" id="A0A9E2L6P7"/>
<evidence type="ECO:0000313" key="2">
    <source>
        <dbReference type="Proteomes" id="UP000823865"/>
    </source>
</evidence>